<keyword evidence="2" id="KW-0805">Transcription regulation</keyword>
<dbReference type="PANTHER" id="PTHR30146">
    <property type="entry name" value="LACI-RELATED TRANSCRIPTIONAL REPRESSOR"/>
    <property type="match status" value="1"/>
</dbReference>
<dbReference type="InterPro" id="IPR010982">
    <property type="entry name" value="Lambda_DNA-bd_dom_sf"/>
</dbReference>
<dbReference type="PANTHER" id="PTHR30146:SF148">
    <property type="entry name" value="HTH-TYPE TRANSCRIPTIONAL REPRESSOR PURR-RELATED"/>
    <property type="match status" value="1"/>
</dbReference>
<evidence type="ECO:0000313" key="7">
    <source>
        <dbReference type="Proteomes" id="UP000247811"/>
    </source>
</evidence>
<dbReference type="InterPro" id="IPR028082">
    <property type="entry name" value="Peripla_BP_I"/>
</dbReference>
<dbReference type="GO" id="GO:0000976">
    <property type="term" value="F:transcription cis-regulatory region binding"/>
    <property type="evidence" value="ECO:0007669"/>
    <property type="project" value="TreeGrafter"/>
</dbReference>
<dbReference type="InterPro" id="IPR001761">
    <property type="entry name" value="Peripla_BP/Lac1_sug-bd_dom"/>
</dbReference>
<sequence length="333" mass="35652">MQDVAEAAQVSQTTVSFVLSGRPDTSIAEPTRQRVLEAAQALGYRPNAMARALRQGTSTLVGLISDEVATTPFAGLIVRGAQDAAWQHRRILALVSTSHRDDLEQEAIDSLLQHQVDTFLIATMFHRRITIPPALRGQAVVLVNCISDDALVRSVVPDEQAGGRLATTHLLEHGHTRIGIVDTLHPGPAATLRLQGHLEAMADAGLAQAPDRIVHRPGDQEAGEQAARQLLDRPDRPTALFCLNDRAAMGAQAAARSLGLRMPEDLSLIGYDNQEVIAAHLHPALTTMQLPHHELGYQGASALLGATTLPPGCTRLACPLVRRASVSPPARTP</sequence>
<dbReference type="Gene3D" id="3.40.50.2300">
    <property type="match status" value="2"/>
</dbReference>
<keyword evidence="7" id="KW-1185">Reference proteome</keyword>
<dbReference type="AlphaFoldDB" id="A0A318H122"/>
<keyword evidence="1" id="KW-0678">Repressor</keyword>
<evidence type="ECO:0000256" key="3">
    <source>
        <dbReference type="ARBA" id="ARBA00023125"/>
    </source>
</evidence>
<dbReference type="PROSITE" id="PS50932">
    <property type="entry name" value="HTH_LACI_2"/>
    <property type="match status" value="1"/>
</dbReference>
<keyword evidence="3" id="KW-0238">DNA-binding</keyword>
<dbReference type="InterPro" id="IPR000843">
    <property type="entry name" value="HTH_LacI"/>
</dbReference>
<dbReference type="Proteomes" id="UP000247811">
    <property type="component" value="Unassembled WGS sequence"/>
</dbReference>
<dbReference type="SUPFAM" id="SSF53822">
    <property type="entry name" value="Periplasmic binding protein-like I"/>
    <property type="match status" value="1"/>
</dbReference>
<dbReference type="SUPFAM" id="SSF47413">
    <property type="entry name" value="lambda repressor-like DNA-binding domains"/>
    <property type="match status" value="1"/>
</dbReference>
<evidence type="ECO:0000256" key="1">
    <source>
        <dbReference type="ARBA" id="ARBA00022491"/>
    </source>
</evidence>
<dbReference type="Gene3D" id="1.10.260.40">
    <property type="entry name" value="lambda repressor-like DNA-binding domains"/>
    <property type="match status" value="1"/>
</dbReference>
<organism evidence="6 7">
    <name type="scientific">Sphaerotilus hippei</name>
    <dbReference type="NCBI Taxonomy" id="744406"/>
    <lineage>
        <taxon>Bacteria</taxon>
        <taxon>Pseudomonadati</taxon>
        <taxon>Pseudomonadota</taxon>
        <taxon>Betaproteobacteria</taxon>
        <taxon>Burkholderiales</taxon>
        <taxon>Sphaerotilaceae</taxon>
        <taxon>Sphaerotilus</taxon>
    </lineage>
</organism>
<keyword evidence="4" id="KW-0804">Transcription</keyword>
<dbReference type="SMART" id="SM00354">
    <property type="entry name" value="HTH_LACI"/>
    <property type="match status" value="1"/>
</dbReference>
<dbReference type="EMBL" id="QJJS01000006">
    <property type="protein sequence ID" value="PXW96683.1"/>
    <property type="molecule type" value="Genomic_DNA"/>
</dbReference>
<gene>
    <name evidence="6" type="ORF">C7444_106205</name>
</gene>
<dbReference type="Pfam" id="PF00356">
    <property type="entry name" value="LacI"/>
    <property type="match status" value="1"/>
</dbReference>
<evidence type="ECO:0000259" key="5">
    <source>
        <dbReference type="PROSITE" id="PS50932"/>
    </source>
</evidence>
<accession>A0A318H122</accession>
<dbReference type="GO" id="GO:0003700">
    <property type="term" value="F:DNA-binding transcription factor activity"/>
    <property type="evidence" value="ECO:0007669"/>
    <property type="project" value="TreeGrafter"/>
</dbReference>
<proteinExistence type="predicted"/>
<protein>
    <submittedName>
        <fullName evidence="6">LacI family transcriptional regulator</fullName>
    </submittedName>
</protein>
<name>A0A318H122_9BURK</name>
<dbReference type="CDD" id="cd06288">
    <property type="entry name" value="PBP1_sucrose_transcription_regulator"/>
    <property type="match status" value="1"/>
</dbReference>
<feature type="domain" description="HTH lacI-type" evidence="5">
    <location>
        <begin position="1"/>
        <end position="55"/>
    </location>
</feature>
<dbReference type="Pfam" id="PF00532">
    <property type="entry name" value="Peripla_BP_1"/>
    <property type="match status" value="1"/>
</dbReference>
<evidence type="ECO:0000256" key="2">
    <source>
        <dbReference type="ARBA" id="ARBA00023015"/>
    </source>
</evidence>
<comment type="caution">
    <text evidence="6">The sequence shown here is derived from an EMBL/GenBank/DDBJ whole genome shotgun (WGS) entry which is preliminary data.</text>
</comment>
<evidence type="ECO:0000313" key="6">
    <source>
        <dbReference type="EMBL" id="PXW96683.1"/>
    </source>
</evidence>
<evidence type="ECO:0000256" key="4">
    <source>
        <dbReference type="ARBA" id="ARBA00023163"/>
    </source>
</evidence>
<dbReference type="CDD" id="cd01392">
    <property type="entry name" value="HTH_LacI"/>
    <property type="match status" value="1"/>
</dbReference>
<reference evidence="6 7" key="1">
    <citation type="submission" date="2018-05" db="EMBL/GenBank/DDBJ databases">
        <title>Genomic Encyclopedia of Type Strains, Phase IV (KMG-IV): sequencing the most valuable type-strain genomes for metagenomic binning, comparative biology and taxonomic classification.</title>
        <authorList>
            <person name="Goeker M."/>
        </authorList>
    </citation>
    <scope>NUCLEOTIDE SEQUENCE [LARGE SCALE GENOMIC DNA]</scope>
    <source>
        <strain evidence="6 7">DSM 566</strain>
    </source>
</reference>